<sequence>MSIEEQQETVQNLFNAQQIAEHVARILMSATQPYPEFGLGGVPMEVAAKVYGKDALWVREGIDAGWLPIGRCTKRKKNRSFYISPKKLWEDTGYVWKGEDA</sequence>
<dbReference type="AlphaFoldDB" id="A0A174EA45"/>
<proteinExistence type="predicted"/>
<accession>A0A174EA45</accession>
<evidence type="ECO:0000313" key="2">
    <source>
        <dbReference type="Proteomes" id="UP000095512"/>
    </source>
</evidence>
<dbReference type="Proteomes" id="UP000095512">
    <property type="component" value="Unassembled WGS sequence"/>
</dbReference>
<organism evidence="1 2">
    <name type="scientific">Enterocloster clostridioformis</name>
    <dbReference type="NCBI Taxonomy" id="1531"/>
    <lineage>
        <taxon>Bacteria</taxon>
        <taxon>Bacillati</taxon>
        <taxon>Bacillota</taxon>
        <taxon>Clostridia</taxon>
        <taxon>Lachnospirales</taxon>
        <taxon>Lachnospiraceae</taxon>
        <taxon>Enterocloster</taxon>
    </lineage>
</organism>
<reference evidence="1 2" key="1">
    <citation type="submission" date="2015-09" db="EMBL/GenBank/DDBJ databases">
        <authorList>
            <consortium name="Pathogen Informatics"/>
        </authorList>
    </citation>
    <scope>NUCLEOTIDE SEQUENCE [LARGE SCALE GENOMIC DNA]</scope>
    <source>
        <strain evidence="1 2">2789STDY5834865</strain>
    </source>
</reference>
<protein>
    <submittedName>
        <fullName evidence="1">Uncharacterized protein</fullName>
    </submittedName>
</protein>
<dbReference type="EMBL" id="CZAB01000005">
    <property type="protein sequence ID" value="CUO34634.1"/>
    <property type="molecule type" value="Genomic_DNA"/>
</dbReference>
<evidence type="ECO:0000313" key="1">
    <source>
        <dbReference type="EMBL" id="CUO34634.1"/>
    </source>
</evidence>
<name>A0A174EA45_9FIRM</name>
<gene>
    <name evidence="1" type="ORF">ERS852480_00918</name>
</gene>
<dbReference type="RefSeq" id="WP_022200481.1">
    <property type="nucleotide sequence ID" value="NZ_CATYWZ010000005.1"/>
</dbReference>